<dbReference type="RefSeq" id="WP_394304231.1">
    <property type="nucleotide sequence ID" value="NZ_JBHMQT010000070.1"/>
</dbReference>
<feature type="region of interest" description="Disordered" evidence="1">
    <location>
        <begin position="83"/>
        <end position="103"/>
    </location>
</feature>
<keyword evidence="3" id="KW-1185">Reference proteome</keyword>
<comment type="caution">
    <text evidence="2">The sequence shown here is derived from an EMBL/GenBank/DDBJ whole genome shotgun (WGS) entry which is preliminary data.</text>
</comment>
<sequence>MESMFTFVTPWLASACPSAAVVAAAQTKQTKLRRGVAAFAQVGAVQTRTAAELRSATFGMARHEIDAYQVALVDRPMRDEQFDRTADGGAPGPLYAWREPVTR</sequence>
<evidence type="ECO:0000256" key="1">
    <source>
        <dbReference type="SAM" id="MobiDB-lite"/>
    </source>
</evidence>
<protein>
    <submittedName>
        <fullName evidence="2">Uncharacterized protein</fullName>
    </submittedName>
</protein>
<dbReference type="EMBL" id="JBHMQT010000070">
    <property type="protein sequence ID" value="MFC0866236.1"/>
    <property type="molecule type" value="Genomic_DNA"/>
</dbReference>
<name>A0ABV6UDM0_9ACTN</name>
<dbReference type="Proteomes" id="UP001589870">
    <property type="component" value="Unassembled WGS sequence"/>
</dbReference>
<gene>
    <name evidence="2" type="ORF">ACFHYQ_28455</name>
</gene>
<evidence type="ECO:0000313" key="2">
    <source>
        <dbReference type="EMBL" id="MFC0866236.1"/>
    </source>
</evidence>
<proteinExistence type="predicted"/>
<evidence type="ECO:0000313" key="3">
    <source>
        <dbReference type="Proteomes" id="UP001589870"/>
    </source>
</evidence>
<reference evidence="2 3" key="1">
    <citation type="submission" date="2024-09" db="EMBL/GenBank/DDBJ databases">
        <authorList>
            <person name="Sun Q."/>
            <person name="Mori K."/>
        </authorList>
    </citation>
    <scope>NUCLEOTIDE SEQUENCE [LARGE SCALE GENOMIC DNA]</scope>
    <source>
        <strain evidence="2 3">TBRC 1851</strain>
    </source>
</reference>
<organism evidence="2 3">
    <name type="scientific">Sphaerimonospora cavernae</name>
    <dbReference type="NCBI Taxonomy" id="1740611"/>
    <lineage>
        <taxon>Bacteria</taxon>
        <taxon>Bacillati</taxon>
        <taxon>Actinomycetota</taxon>
        <taxon>Actinomycetes</taxon>
        <taxon>Streptosporangiales</taxon>
        <taxon>Streptosporangiaceae</taxon>
        <taxon>Sphaerimonospora</taxon>
    </lineage>
</organism>
<accession>A0ABV6UDM0</accession>